<evidence type="ECO:0000313" key="5">
    <source>
        <dbReference type="EMBL" id="QEL13717.1"/>
    </source>
</evidence>
<dbReference type="SFLD" id="SFLDG01129">
    <property type="entry name" value="C1.5:_HAD__Beta-PGM__Phosphata"/>
    <property type="match status" value="1"/>
</dbReference>
<dbReference type="Proteomes" id="UP000324974">
    <property type="component" value="Chromosome"/>
</dbReference>
<dbReference type="SFLD" id="SFLDS00003">
    <property type="entry name" value="Haloacid_Dehalogenase"/>
    <property type="match status" value="1"/>
</dbReference>
<dbReference type="KEGG" id="lrs:PX52LOC_00575"/>
<comment type="pathway">
    <text evidence="2">Organic acid metabolism; glycolate biosynthesis; glycolate from 2-phosphoglycolate: step 1/1.</text>
</comment>
<dbReference type="CDD" id="cd01427">
    <property type="entry name" value="HAD_like"/>
    <property type="match status" value="1"/>
</dbReference>
<dbReference type="EC" id="3.1.3.18" evidence="4"/>
<dbReference type="AlphaFoldDB" id="A0A5C1A616"/>
<dbReference type="InterPro" id="IPR050155">
    <property type="entry name" value="HAD-like_hydrolase_sf"/>
</dbReference>
<protein>
    <recommendedName>
        <fullName evidence="4">phosphoglycolate phosphatase</fullName>
        <ecNumber evidence="4">3.1.3.18</ecNumber>
    </recommendedName>
</protein>
<comment type="similarity">
    <text evidence="3">Belongs to the HAD-like hydrolase superfamily. CbbY/CbbZ/Gph/YieH family.</text>
</comment>
<dbReference type="InterPro" id="IPR036412">
    <property type="entry name" value="HAD-like_sf"/>
</dbReference>
<name>A0A5C1A616_9BACT</name>
<keyword evidence="6" id="KW-1185">Reference proteome</keyword>
<accession>A0A5C1A616</accession>
<dbReference type="Gene3D" id="3.40.50.1000">
    <property type="entry name" value="HAD superfamily/HAD-like"/>
    <property type="match status" value="1"/>
</dbReference>
<dbReference type="PANTHER" id="PTHR43434">
    <property type="entry name" value="PHOSPHOGLYCOLATE PHOSPHATASE"/>
    <property type="match status" value="1"/>
</dbReference>
<evidence type="ECO:0000256" key="3">
    <source>
        <dbReference type="ARBA" id="ARBA00006171"/>
    </source>
</evidence>
<dbReference type="InterPro" id="IPR023214">
    <property type="entry name" value="HAD_sf"/>
</dbReference>
<dbReference type="RefSeq" id="WP_168218776.1">
    <property type="nucleotide sequence ID" value="NZ_CP042425.1"/>
</dbReference>
<evidence type="ECO:0000256" key="4">
    <source>
        <dbReference type="ARBA" id="ARBA00013078"/>
    </source>
</evidence>
<evidence type="ECO:0000256" key="2">
    <source>
        <dbReference type="ARBA" id="ARBA00004818"/>
    </source>
</evidence>
<evidence type="ECO:0000256" key="1">
    <source>
        <dbReference type="ARBA" id="ARBA00000830"/>
    </source>
</evidence>
<keyword evidence="5" id="KW-0378">Hydrolase</keyword>
<organism evidence="5 6">
    <name type="scientific">Limnoglobus roseus</name>
    <dbReference type="NCBI Taxonomy" id="2598579"/>
    <lineage>
        <taxon>Bacteria</taxon>
        <taxon>Pseudomonadati</taxon>
        <taxon>Planctomycetota</taxon>
        <taxon>Planctomycetia</taxon>
        <taxon>Gemmatales</taxon>
        <taxon>Gemmataceae</taxon>
        <taxon>Limnoglobus</taxon>
    </lineage>
</organism>
<dbReference type="GO" id="GO:0005829">
    <property type="term" value="C:cytosol"/>
    <property type="evidence" value="ECO:0007669"/>
    <property type="project" value="TreeGrafter"/>
</dbReference>
<dbReference type="PANTHER" id="PTHR43434:SF1">
    <property type="entry name" value="PHOSPHOGLYCOLATE PHOSPHATASE"/>
    <property type="match status" value="1"/>
</dbReference>
<comment type="catalytic activity">
    <reaction evidence="1">
        <text>2-phosphoglycolate + H2O = glycolate + phosphate</text>
        <dbReference type="Rhea" id="RHEA:14369"/>
        <dbReference type="ChEBI" id="CHEBI:15377"/>
        <dbReference type="ChEBI" id="CHEBI:29805"/>
        <dbReference type="ChEBI" id="CHEBI:43474"/>
        <dbReference type="ChEBI" id="CHEBI:58033"/>
        <dbReference type="EC" id="3.1.3.18"/>
    </reaction>
</comment>
<sequence length="271" mass="29948">MPLPFEIVNAAVRRGPFRAVVFDFDGTLSLVREGWAFLMAELGRDHLAERQLIREPESDLLTYLEREMLLLSGKPSIFQMRRLAEEVTARGGVAPDAEALLEEFLRRLFAKIETRLAGLRSGAAKPADWCVPGSHDLLDNLQRRGVKLYLASGTDRGFVESDMKLLDLERYFGPRVYAPANNTPNFSKGDVIAMILRDEGISGDHLLGFGDGYSETVEVKRIGGVSVGVASTEPSVAGLNAMKRDMLIGLGADVIVPDYREQAALIKWLWA</sequence>
<gene>
    <name evidence="5" type="ORF">PX52LOC_00575</name>
</gene>
<dbReference type="GO" id="GO:0008967">
    <property type="term" value="F:phosphoglycolate phosphatase activity"/>
    <property type="evidence" value="ECO:0007669"/>
    <property type="project" value="UniProtKB-EC"/>
</dbReference>
<dbReference type="GO" id="GO:0006281">
    <property type="term" value="P:DNA repair"/>
    <property type="evidence" value="ECO:0007669"/>
    <property type="project" value="TreeGrafter"/>
</dbReference>
<evidence type="ECO:0000313" key="6">
    <source>
        <dbReference type="Proteomes" id="UP000324974"/>
    </source>
</evidence>
<dbReference type="EMBL" id="CP042425">
    <property type="protein sequence ID" value="QEL13717.1"/>
    <property type="molecule type" value="Genomic_DNA"/>
</dbReference>
<dbReference type="Pfam" id="PF00702">
    <property type="entry name" value="Hydrolase"/>
    <property type="match status" value="1"/>
</dbReference>
<dbReference type="SUPFAM" id="SSF56784">
    <property type="entry name" value="HAD-like"/>
    <property type="match status" value="1"/>
</dbReference>
<reference evidence="6" key="1">
    <citation type="submission" date="2019-08" db="EMBL/GenBank/DDBJ databases">
        <title>Limnoglobus roseus gen. nov., sp. nov., a novel freshwater planctomycete with a giant genome from the family Gemmataceae.</title>
        <authorList>
            <person name="Kulichevskaya I.S."/>
            <person name="Naumoff D.G."/>
            <person name="Miroshnikov K."/>
            <person name="Ivanova A."/>
            <person name="Philippov D.A."/>
            <person name="Hakobyan A."/>
            <person name="Rijpstra I.C."/>
            <person name="Sinninghe Damste J.S."/>
            <person name="Liesack W."/>
            <person name="Dedysh S.N."/>
        </authorList>
    </citation>
    <scope>NUCLEOTIDE SEQUENCE [LARGE SCALE GENOMIC DNA]</scope>
    <source>
        <strain evidence="6">PX52</strain>
    </source>
</reference>
<proteinExistence type="inferred from homology"/>